<dbReference type="Proteomes" id="UP000182110">
    <property type="component" value="Unassembled WGS sequence"/>
</dbReference>
<sequence length="36" mass="3997">MAPLMVICLPSLINGRKIHNIHNVGVWTDGKTRIVV</sequence>
<dbReference type="EMBL" id="CCXW01000001">
    <property type="protein sequence ID" value="CEG30519.1"/>
    <property type="molecule type" value="Genomic_DNA"/>
</dbReference>
<keyword evidence="2" id="KW-1185">Reference proteome</keyword>
<name>A0AAN2PDI1_9BACI</name>
<dbReference type="AlphaFoldDB" id="A0AAN2PDI1"/>
<reference evidence="1 2" key="1">
    <citation type="journal article" date="2014" name="Genome Announc.">
        <title>Genome Sequence of Bacillus simplex Strain P558, Isolated from a Human Fecal Sample.</title>
        <authorList>
            <person name="Croce O."/>
            <person name="Hugon P."/>
            <person name="Lagier J.C."/>
            <person name="Bibi F."/>
            <person name="Robert C."/>
            <person name="Azhar E.I."/>
            <person name="Raoult D."/>
            <person name="Fournier P.E."/>
        </authorList>
    </citation>
    <scope>NUCLEOTIDE SEQUENCE [LARGE SCALE GENOMIC DNA]</scope>
    <source>
        <strain evidence="1 2">P558</strain>
    </source>
</reference>
<evidence type="ECO:0000313" key="1">
    <source>
        <dbReference type="EMBL" id="CEG30519.1"/>
    </source>
</evidence>
<comment type="caution">
    <text evidence="1">The sequence shown here is derived from an EMBL/GenBank/DDBJ whole genome shotgun (WGS) entry which is preliminary data.</text>
</comment>
<organism evidence="1 2">
    <name type="scientific">Peribacillus simplex</name>
    <dbReference type="NCBI Taxonomy" id="1478"/>
    <lineage>
        <taxon>Bacteria</taxon>
        <taxon>Bacillati</taxon>
        <taxon>Bacillota</taxon>
        <taxon>Bacilli</taxon>
        <taxon>Bacillales</taxon>
        <taxon>Bacillaceae</taxon>
        <taxon>Peribacillus</taxon>
    </lineage>
</organism>
<proteinExistence type="predicted"/>
<accession>A0AAN2PDI1</accession>
<protein>
    <submittedName>
        <fullName evidence="1">Uncharacterized protein</fullName>
    </submittedName>
</protein>
<gene>
    <name evidence="1" type="ORF">BN1180_00629</name>
</gene>
<evidence type="ECO:0000313" key="2">
    <source>
        <dbReference type="Proteomes" id="UP000182110"/>
    </source>
</evidence>